<keyword evidence="4" id="KW-1185">Reference proteome</keyword>
<keyword evidence="2" id="KW-0560">Oxidoreductase</keyword>
<dbReference type="OrthoDB" id="5292672at2"/>
<dbReference type="GO" id="GO:0016491">
    <property type="term" value="F:oxidoreductase activity"/>
    <property type="evidence" value="ECO:0007669"/>
    <property type="project" value="UniProtKB-KW"/>
</dbReference>
<reference evidence="3 4" key="1">
    <citation type="submission" date="2018-10" db="EMBL/GenBank/DDBJ databases">
        <title>Robbsia sp. DHC34, isolated from soil.</title>
        <authorList>
            <person name="Gao Z.-H."/>
            <person name="Qiu L.-H."/>
        </authorList>
    </citation>
    <scope>NUCLEOTIDE SEQUENCE [LARGE SCALE GENOMIC DNA]</scope>
    <source>
        <strain evidence="3 4">DHC34</strain>
    </source>
</reference>
<sequence length="267" mass="28286">MSDRITSTLSDPPRRVALITGAGRRIGRALALGFAAHGWDVGVHYHRSRDAASMVVEEIEVLGRRAIALEADLADEAAVASLVPDLADALGVPNCVINSAAVFEEDGATDFRCDTLARMMQINVGAPLVLARALHAVTPDAAVDDERLRGVVINVLDQKLYNLNPDFLSYTLSKAALDTATTMLAESLAPKLRVVGLAPGLTLQSFDQSPEAFERAHAKTPLRAGSRPADLVEAALYLAEARAVTGTTLLVDGGEHLNPSLRPGADH</sequence>
<accession>A0A494Y7N1</accession>
<dbReference type="SUPFAM" id="SSF51735">
    <property type="entry name" value="NAD(P)-binding Rossmann-fold domains"/>
    <property type="match status" value="1"/>
</dbReference>
<dbReference type="NCBIfam" id="NF006597">
    <property type="entry name" value="PRK09134.1"/>
    <property type="match status" value="1"/>
</dbReference>
<dbReference type="PANTHER" id="PTHR43639:SF1">
    <property type="entry name" value="SHORT-CHAIN DEHYDROGENASE_REDUCTASE FAMILY PROTEIN"/>
    <property type="match status" value="1"/>
</dbReference>
<dbReference type="AlphaFoldDB" id="A0A494Y7N1"/>
<evidence type="ECO:0000313" key="3">
    <source>
        <dbReference type="EMBL" id="RKP58654.1"/>
    </source>
</evidence>
<dbReference type="InterPro" id="IPR036291">
    <property type="entry name" value="NAD(P)-bd_dom_sf"/>
</dbReference>
<comment type="caution">
    <text evidence="3">The sequence shown here is derived from an EMBL/GenBank/DDBJ whole genome shotgun (WGS) entry which is preliminary data.</text>
</comment>
<protein>
    <submittedName>
        <fullName evidence="3">SDR family oxidoreductase</fullName>
    </submittedName>
</protein>
<name>A0A494Y7N1_9BURK</name>
<dbReference type="Gene3D" id="3.40.50.720">
    <property type="entry name" value="NAD(P)-binding Rossmann-like Domain"/>
    <property type="match status" value="1"/>
</dbReference>
<comment type="similarity">
    <text evidence="1">Belongs to the short-chain dehydrogenases/reductases (SDR) family.</text>
</comment>
<evidence type="ECO:0000256" key="2">
    <source>
        <dbReference type="ARBA" id="ARBA00023002"/>
    </source>
</evidence>
<gene>
    <name evidence="3" type="ORF">D7S86_01545</name>
</gene>
<evidence type="ECO:0000313" key="4">
    <source>
        <dbReference type="Proteomes" id="UP000270342"/>
    </source>
</evidence>
<dbReference type="Pfam" id="PF13561">
    <property type="entry name" value="adh_short_C2"/>
    <property type="match status" value="1"/>
</dbReference>
<dbReference type="EMBL" id="RBZU01000001">
    <property type="protein sequence ID" value="RKP58654.1"/>
    <property type="molecule type" value="Genomic_DNA"/>
</dbReference>
<proteinExistence type="inferred from homology"/>
<dbReference type="PRINTS" id="PR00081">
    <property type="entry name" value="GDHRDH"/>
</dbReference>
<dbReference type="RefSeq" id="WP_121082546.1">
    <property type="nucleotide sequence ID" value="NZ_RBZU01000001.1"/>
</dbReference>
<dbReference type="Proteomes" id="UP000270342">
    <property type="component" value="Unassembled WGS sequence"/>
</dbReference>
<dbReference type="PANTHER" id="PTHR43639">
    <property type="entry name" value="OXIDOREDUCTASE, SHORT-CHAIN DEHYDROGENASE/REDUCTASE FAMILY (AFU_ORTHOLOGUE AFUA_5G02870)"/>
    <property type="match status" value="1"/>
</dbReference>
<dbReference type="InterPro" id="IPR002347">
    <property type="entry name" value="SDR_fam"/>
</dbReference>
<evidence type="ECO:0000256" key="1">
    <source>
        <dbReference type="ARBA" id="ARBA00006484"/>
    </source>
</evidence>
<organism evidence="3 4">
    <name type="scientific">Pararobbsia silviterrae</name>
    <dbReference type="NCBI Taxonomy" id="1792498"/>
    <lineage>
        <taxon>Bacteria</taxon>
        <taxon>Pseudomonadati</taxon>
        <taxon>Pseudomonadota</taxon>
        <taxon>Betaproteobacteria</taxon>
        <taxon>Burkholderiales</taxon>
        <taxon>Burkholderiaceae</taxon>
        <taxon>Pararobbsia</taxon>
    </lineage>
</organism>